<accession>A0A917C3E1</accession>
<dbReference type="SUPFAM" id="SSF53335">
    <property type="entry name" value="S-adenosyl-L-methionine-dependent methyltransferases"/>
    <property type="match status" value="1"/>
</dbReference>
<comment type="caution">
    <text evidence="2">The sequence shown here is derived from an EMBL/GenBank/DDBJ whole genome shotgun (WGS) entry which is preliminary data.</text>
</comment>
<keyword evidence="3" id="KW-1185">Reference proteome</keyword>
<dbReference type="Gene3D" id="3.40.50.150">
    <property type="entry name" value="Vaccinia Virus protein VP39"/>
    <property type="match status" value="1"/>
</dbReference>
<dbReference type="InterPro" id="IPR013216">
    <property type="entry name" value="Methyltransf_11"/>
</dbReference>
<dbReference type="GO" id="GO:0008757">
    <property type="term" value="F:S-adenosylmethionine-dependent methyltransferase activity"/>
    <property type="evidence" value="ECO:0007669"/>
    <property type="project" value="InterPro"/>
</dbReference>
<reference evidence="2" key="1">
    <citation type="journal article" date="2014" name="Int. J. Syst. Evol. Microbiol.">
        <title>Complete genome sequence of Corynebacterium casei LMG S-19264T (=DSM 44701T), isolated from a smear-ripened cheese.</title>
        <authorList>
            <consortium name="US DOE Joint Genome Institute (JGI-PGF)"/>
            <person name="Walter F."/>
            <person name="Albersmeier A."/>
            <person name="Kalinowski J."/>
            <person name="Ruckert C."/>
        </authorList>
    </citation>
    <scope>NUCLEOTIDE SEQUENCE</scope>
    <source>
        <strain evidence="2">CGMCC 1.15254</strain>
    </source>
</reference>
<evidence type="ECO:0000313" key="3">
    <source>
        <dbReference type="Proteomes" id="UP000632498"/>
    </source>
</evidence>
<dbReference type="Proteomes" id="UP000632498">
    <property type="component" value="Unassembled WGS sequence"/>
</dbReference>
<evidence type="ECO:0000313" key="2">
    <source>
        <dbReference type="EMBL" id="GGF68123.1"/>
    </source>
</evidence>
<reference evidence="2" key="2">
    <citation type="submission" date="2020-09" db="EMBL/GenBank/DDBJ databases">
        <authorList>
            <person name="Sun Q."/>
            <person name="Zhou Y."/>
        </authorList>
    </citation>
    <scope>NUCLEOTIDE SEQUENCE</scope>
    <source>
        <strain evidence="2">CGMCC 1.15254</strain>
    </source>
</reference>
<gene>
    <name evidence="2" type="ORF">GCM10011332_22860</name>
</gene>
<organism evidence="2 3">
    <name type="scientific">Terasakiella brassicae</name>
    <dbReference type="NCBI Taxonomy" id="1634917"/>
    <lineage>
        <taxon>Bacteria</taxon>
        <taxon>Pseudomonadati</taxon>
        <taxon>Pseudomonadota</taxon>
        <taxon>Alphaproteobacteria</taxon>
        <taxon>Rhodospirillales</taxon>
        <taxon>Terasakiellaceae</taxon>
        <taxon>Terasakiella</taxon>
    </lineage>
</organism>
<proteinExistence type="predicted"/>
<protein>
    <recommendedName>
        <fullName evidence="1">Methyltransferase type 11 domain-containing protein</fullName>
    </recommendedName>
</protein>
<feature type="domain" description="Methyltransferase type 11" evidence="1">
    <location>
        <begin position="81"/>
        <end position="124"/>
    </location>
</feature>
<dbReference type="InterPro" id="IPR029063">
    <property type="entry name" value="SAM-dependent_MTases_sf"/>
</dbReference>
<dbReference type="AlphaFoldDB" id="A0A917C3E1"/>
<sequence>MMSLKEFKKKTLRKSAAYNGLSQDLRAIRSYFRDRNAPKEIQKYIDTHDVRKLQLGANRNGLTGWLNTDLHTIKGKAYALDVSKRFPIPDNSIDYIYSEHLIEHIPSNIGMHMLSECKRILKPDTGVFRVATPDLNVFLGLLEDHLSEEQEQYIKWFVDLCLHDYTPYNGLEVVNHIFKGWGHQFIYNEKHMVKSLREAGFKNIKRCKVGESVHDALNGIEKHGNAIDNQAQNEFETMVFEAQA</sequence>
<dbReference type="Pfam" id="PF08241">
    <property type="entry name" value="Methyltransf_11"/>
    <property type="match status" value="1"/>
</dbReference>
<name>A0A917C3E1_9PROT</name>
<dbReference type="RefSeq" id="WP_188665171.1">
    <property type="nucleotide sequence ID" value="NZ_BMHV01000016.1"/>
</dbReference>
<evidence type="ECO:0000259" key="1">
    <source>
        <dbReference type="Pfam" id="PF08241"/>
    </source>
</evidence>
<dbReference type="EMBL" id="BMHV01000016">
    <property type="protein sequence ID" value="GGF68123.1"/>
    <property type="molecule type" value="Genomic_DNA"/>
</dbReference>